<feature type="chain" id="PRO_5045875428" evidence="12">
    <location>
        <begin position="33"/>
        <end position="742"/>
    </location>
</feature>
<dbReference type="RefSeq" id="WP_202380149.1">
    <property type="nucleotide sequence ID" value="NZ_BNCL01000008.1"/>
</dbReference>
<dbReference type="PANTHER" id="PTHR32552:SF82">
    <property type="entry name" value="FCUA PROTEIN"/>
    <property type="match status" value="1"/>
</dbReference>
<dbReference type="CDD" id="cd01347">
    <property type="entry name" value="ligand_gated_channel"/>
    <property type="match status" value="1"/>
</dbReference>
<evidence type="ECO:0000256" key="12">
    <source>
        <dbReference type="SAM" id="SignalP"/>
    </source>
</evidence>
<evidence type="ECO:0000256" key="11">
    <source>
        <dbReference type="RuleBase" id="RU003357"/>
    </source>
</evidence>
<evidence type="ECO:0000256" key="9">
    <source>
        <dbReference type="ARBA" id="ARBA00023237"/>
    </source>
</evidence>
<evidence type="ECO:0000313" key="15">
    <source>
        <dbReference type="EMBL" id="MBL3674061.1"/>
    </source>
</evidence>
<dbReference type="InterPro" id="IPR012910">
    <property type="entry name" value="Plug_dom"/>
</dbReference>
<dbReference type="EMBL" id="JAESHT010000008">
    <property type="protein sequence ID" value="MBL3674061.1"/>
    <property type="molecule type" value="Genomic_DNA"/>
</dbReference>
<evidence type="ECO:0000256" key="6">
    <source>
        <dbReference type="ARBA" id="ARBA00023077"/>
    </source>
</evidence>
<dbReference type="InterPro" id="IPR039426">
    <property type="entry name" value="TonB-dep_rcpt-like"/>
</dbReference>
<dbReference type="Gene3D" id="2.170.130.10">
    <property type="entry name" value="TonB-dependent receptor, plug domain"/>
    <property type="match status" value="1"/>
</dbReference>
<evidence type="ECO:0000256" key="2">
    <source>
        <dbReference type="ARBA" id="ARBA00009810"/>
    </source>
</evidence>
<sequence length="742" mass="79277">MHRPASRYFVRHVPQLLLGVSMAALGPALALAQPVADPAQPTVLAPITLDAAGLLTGTIDAPAAPYAGGQVSTQVRLGALGNRDAQSAPFRVTGFTEALIQDQQAISLGDLVSNDPSVRQDAPTFSERDSFFIRGFSVTNLDTLFDGLPYLANPRRSALEGIAQVDVLMGPTALANGGVGRVGGTINLVPKRAGDQALTQLTTSILSDSQVWTHLDVGRRFGTGGGWGLRANGSWRAGDSALDNNSVEVGVATLGLDYRGDRLRASLDASLSNQNLDAPTSLFNAALPGIDIPDAPDGKVNTANPFEYHDSSHRMIAGRLEYDIRPDTTIYAAAGASRYREDFLTSNYVIQDADGDALNTFGYNPQQIRGFSGEVGLRSQFMTGSVGHALSLSAARSVNENDRGRFNPRLLVFPENPTNIYDPVYLPDGSVDTTGLPRSGDLIPFADLTATSIALSDTLSFDQDRLQLTIGGRYQTIRSRGFNTRPGIPEAPVGERNYLYEDEAFTPAVAASYRITDGLSVYANYVEALTEGPIAPTAAVNGGEIFPATVNRQREVGLKYDTGTVALGAALFEIRQPNGITDPATNVFSVGGQQRNRGLELSVAGEPMEGFRLLGGVTFLDATLVRTQDGAFDGKDAPGIPDTAVSLYAEYDTPGIRDLTLTGRLMHGGSTWYDQANTQKVDGWTRLDLGVRYAVARADGRDIQLRAQVENVLDENYWATSARGFLSAGAPRTYSLSASIRF</sequence>
<evidence type="ECO:0000259" key="13">
    <source>
        <dbReference type="Pfam" id="PF00593"/>
    </source>
</evidence>
<evidence type="ECO:0000256" key="5">
    <source>
        <dbReference type="ARBA" id="ARBA00022692"/>
    </source>
</evidence>
<feature type="domain" description="TonB-dependent receptor-like beta-barrel" evidence="13">
    <location>
        <begin position="272"/>
        <end position="712"/>
    </location>
</feature>
<organism evidence="15 16">
    <name type="scientific">Paracoccus aerius</name>
    <dbReference type="NCBI Taxonomy" id="1915382"/>
    <lineage>
        <taxon>Bacteria</taxon>
        <taxon>Pseudomonadati</taxon>
        <taxon>Pseudomonadota</taxon>
        <taxon>Alphaproteobacteria</taxon>
        <taxon>Rhodobacterales</taxon>
        <taxon>Paracoccaceae</taxon>
        <taxon>Paracoccus</taxon>
    </lineage>
</organism>
<proteinExistence type="inferred from homology"/>
<evidence type="ECO:0000256" key="7">
    <source>
        <dbReference type="ARBA" id="ARBA00023136"/>
    </source>
</evidence>
<keyword evidence="9 10" id="KW-0998">Cell outer membrane</keyword>
<evidence type="ECO:0000256" key="4">
    <source>
        <dbReference type="ARBA" id="ARBA00022452"/>
    </source>
</evidence>
<keyword evidence="16" id="KW-1185">Reference proteome</keyword>
<protein>
    <submittedName>
        <fullName evidence="15">TonB-dependent siderophore receptor</fullName>
    </submittedName>
</protein>
<evidence type="ECO:0000259" key="14">
    <source>
        <dbReference type="Pfam" id="PF07715"/>
    </source>
</evidence>
<name>A0ABS1S5R1_9RHOB</name>
<keyword evidence="8 15" id="KW-0675">Receptor</keyword>
<dbReference type="Pfam" id="PF07715">
    <property type="entry name" value="Plug"/>
    <property type="match status" value="1"/>
</dbReference>
<accession>A0ABS1S5R1</accession>
<keyword evidence="7 10" id="KW-0472">Membrane</keyword>
<dbReference type="Pfam" id="PF00593">
    <property type="entry name" value="TonB_dep_Rec_b-barrel"/>
    <property type="match status" value="1"/>
</dbReference>
<evidence type="ECO:0000313" key="16">
    <source>
        <dbReference type="Proteomes" id="UP000644749"/>
    </source>
</evidence>
<gene>
    <name evidence="15" type="ORF">JL111_11240</name>
</gene>
<dbReference type="InterPro" id="IPR000531">
    <property type="entry name" value="Beta-barrel_TonB"/>
</dbReference>
<keyword evidence="5 10" id="KW-0812">Transmembrane</keyword>
<dbReference type="Proteomes" id="UP000644749">
    <property type="component" value="Unassembled WGS sequence"/>
</dbReference>
<dbReference type="PANTHER" id="PTHR32552">
    <property type="entry name" value="FERRICHROME IRON RECEPTOR-RELATED"/>
    <property type="match status" value="1"/>
</dbReference>
<dbReference type="SUPFAM" id="SSF56935">
    <property type="entry name" value="Porins"/>
    <property type="match status" value="1"/>
</dbReference>
<keyword evidence="12" id="KW-0732">Signal</keyword>
<dbReference type="InterPro" id="IPR036942">
    <property type="entry name" value="Beta-barrel_TonB_sf"/>
</dbReference>
<dbReference type="InterPro" id="IPR037066">
    <property type="entry name" value="Plug_dom_sf"/>
</dbReference>
<dbReference type="NCBIfam" id="TIGR01783">
    <property type="entry name" value="TonB-siderophor"/>
    <property type="match status" value="1"/>
</dbReference>
<comment type="caution">
    <text evidence="15">The sequence shown here is derived from an EMBL/GenBank/DDBJ whole genome shotgun (WGS) entry which is preliminary data.</text>
</comment>
<feature type="signal peptide" evidence="12">
    <location>
        <begin position="1"/>
        <end position="32"/>
    </location>
</feature>
<keyword evidence="6 11" id="KW-0798">TonB box</keyword>
<evidence type="ECO:0000256" key="10">
    <source>
        <dbReference type="PROSITE-ProRule" id="PRU01360"/>
    </source>
</evidence>
<keyword evidence="3 10" id="KW-0813">Transport</keyword>
<reference evidence="15 16" key="1">
    <citation type="submission" date="2021-01" db="EMBL/GenBank/DDBJ databases">
        <title>011410 draft genome.</title>
        <authorList>
            <person name="Lang L."/>
        </authorList>
    </citation>
    <scope>NUCLEOTIDE SEQUENCE [LARGE SCALE GENOMIC DNA]</scope>
    <source>
        <strain evidence="15 16">KCTC 42845</strain>
    </source>
</reference>
<comment type="subcellular location">
    <subcellularLocation>
        <location evidence="1 10">Cell outer membrane</location>
        <topology evidence="1 10">Multi-pass membrane protein</topology>
    </subcellularLocation>
</comment>
<evidence type="ECO:0000256" key="8">
    <source>
        <dbReference type="ARBA" id="ARBA00023170"/>
    </source>
</evidence>
<comment type="similarity">
    <text evidence="2 10 11">Belongs to the TonB-dependent receptor family.</text>
</comment>
<dbReference type="Gene3D" id="2.40.170.20">
    <property type="entry name" value="TonB-dependent receptor, beta-barrel domain"/>
    <property type="match status" value="1"/>
</dbReference>
<evidence type="ECO:0000256" key="3">
    <source>
        <dbReference type="ARBA" id="ARBA00022448"/>
    </source>
</evidence>
<feature type="domain" description="TonB-dependent receptor plug" evidence="14">
    <location>
        <begin position="85"/>
        <end position="184"/>
    </location>
</feature>
<dbReference type="PROSITE" id="PS52016">
    <property type="entry name" value="TONB_DEPENDENT_REC_3"/>
    <property type="match status" value="1"/>
</dbReference>
<keyword evidence="4 10" id="KW-1134">Transmembrane beta strand</keyword>
<dbReference type="InterPro" id="IPR010105">
    <property type="entry name" value="TonB_sidphr_rcpt"/>
</dbReference>
<evidence type="ECO:0000256" key="1">
    <source>
        <dbReference type="ARBA" id="ARBA00004571"/>
    </source>
</evidence>